<dbReference type="EMBL" id="QRNJ01000155">
    <property type="protein sequence ID" value="RHK31080.1"/>
    <property type="molecule type" value="Genomic_DNA"/>
</dbReference>
<dbReference type="RefSeq" id="WP_118315440.1">
    <property type="nucleotide sequence ID" value="NZ_QRNJ01000155.1"/>
</dbReference>
<gene>
    <name evidence="1" type="ORF">DW068_17665</name>
</gene>
<reference evidence="1 2" key="1">
    <citation type="submission" date="2018-08" db="EMBL/GenBank/DDBJ databases">
        <title>A genome reference for cultivated species of the human gut microbiota.</title>
        <authorList>
            <person name="Zou Y."/>
            <person name="Xue W."/>
            <person name="Luo G."/>
        </authorList>
    </citation>
    <scope>NUCLEOTIDE SEQUENCE [LARGE SCALE GENOMIC DNA]</scope>
    <source>
        <strain evidence="1 2">AF45-14BH</strain>
    </source>
</reference>
<dbReference type="Proteomes" id="UP000283497">
    <property type="component" value="Unassembled WGS sequence"/>
</dbReference>
<comment type="caution">
    <text evidence="1">The sequence shown here is derived from an EMBL/GenBank/DDBJ whole genome shotgun (WGS) entry which is preliminary data.</text>
</comment>
<sequence length="82" mass="9607">MFCATFIFQTRSRLEANKFLFEKAVGKNYVLYDELQQASKNDLNIRLIPVGVGEEQQSAWNTQEDSEDWGRDIYYPNPLELI</sequence>
<protein>
    <submittedName>
        <fullName evidence="1">Uncharacterized protein</fullName>
    </submittedName>
</protein>
<accession>A0A415G2D5</accession>
<evidence type="ECO:0000313" key="2">
    <source>
        <dbReference type="Proteomes" id="UP000283497"/>
    </source>
</evidence>
<dbReference type="AlphaFoldDB" id="A0A415G2D5"/>
<name>A0A415G2D5_9FIRM</name>
<organism evidence="1 2">
    <name type="scientific">Anaerobutyricum hallii</name>
    <dbReference type="NCBI Taxonomy" id="39488"/>
    <lineage>
        <taxon>Bacteria</taxon>
        <taxon>Bacillati</taxon>
        <taxon>Bacillota</taxon>
        <taxon>Clostridia</taxon>
        <taxon>Lachnospirales</taxon>
        <taxon>Lachnospiraceae</taxon>
        <taxon>Anaerobutyricum</taxon>
    </lineage>
</organism>
<evidence type="ECO:0000313" key="1">
    <source>
        <dbReference type="EMBL" id="RHK31080.1"/>
    </source>
</evidence>
<proteinExistence type="predicted"/>